<protein>
    <submittedName>
        <fullName evidence="2">Hydrolase or acyltransferase of alpha/beta superfamily</fullName>
    </submittedName>
</protein>
<accession>A0AAC9PTL6</accession>
<dbReference type="InterPro" id="IPR000073">
    <property type="entry name" value="AB_hydrolase_1"/>
</dbReference>
<sequence length="252" mass="26669">MAEYSEIDGVRTWYDEHGSGEPVVLLHGGFSDSRDFHGNLDALADGFRVLSPDRRGHGHTPDVEGPITLELMAEDTIGFLSTVVGGPAHLVGYSDGAAVALLVALRRPDLVRRLVLVSGVFHRDGFAVSFDGDGEMPQDVVDSYGEVSPDGIEHFPVVAEKMARCSAAGPTLTAADLGGVGSRTLVMTGDDDLVALEHTLALYRGVAESELAVVPGTSHLLLVEKPAVGTGIVRDFLTCDPVPTMLPLRRSS</sequence>
<dbReference type="InterPro" id="IPR050471">
    <property type="entry name" value="AB_hydrolase"/>
</dbReference>
<name>A0AAC9PTL6_9PSEU</name>
<dbReference type="PANTHER" id="PTHR43433:SF5">
    <property type="entry name" value="AB HYDROLASE-1 DOMAIN-CONTAINING PROTEIN"/>
    <property type="match status" value="1"/>
</dbReference>
<organism evidence="2 3">
    <name type="scientific">Actinoalloteichus fjordicus</name>
    <dbReference type="NCBI Taxonomy" id="1612552"/>
    <lineage>
        <taxon>Bacteria</taxon>
        <taxon>Bacillati</taxon>
        <taxon>Actinomycetota</taxon>
        <taxon>Actinomycetes</taxon>
        <taxon>Pseudonocardiales</taxon>
        <taxon>Pseudonocardiaceae</taxon>
        <taxon>Actinoalloteichus</taxon>
    </lineage>
</organism>
<proteinExistence type="predicted"/>
<evidence type="ECO:0000259" key="1">
    <source>
        <dbReference type="Pfam" id="PF12697"/>
    </source>
</evidence>
<dbReference type="KEGG" id="acad:UA74_19930"/>
<dbReference type="Pfam" id="PF12697">
    <property type="entry name" value="Abhydrolase_6"/>
    <property type="match status" value="1"/>
</dbReference>
<gene>
    <name evidence="2" type="ORF">UA74_19930</name>
</gene>
<dbReference type="Gene3D" id="3.40.50.1820">
    <property type="entry name" value="alpha/beta hydrolase"/>
    <property type="match status" value="1"/>
</dbReference>
<dbReference type="PRINTS" id="PR00111">
    <property type="entry name" value="ABHYDROLASE"/>
</dbReference>
<keyword evidence="2" id="KW-0808">Transferase</keyword>
<dbReference type="Proteomes" id="UP000185511">
    <property type="component" value="Chromosome"/>
</dbReference>
<dbReference type="GO" id="GO:0046503">
    <property type="term" value="P:glycerolipid catabolic process"/>
    <property type="evidence" value="ECO:0007669"/>
    <property type="project" value="TreeGrafter"/>
</dbReference>
<dbReference type="GO" id="GO:0004806">
    <property type="term" value="F:triacylglycerol lipase activity"/>
    <property type="evidence" value="ECO:0007669"/>
    <property type="project" value="TreeGrafter"/>
</dbReference>
<dbReference type="GO" id="GO:0016746">
    <property type="term" value="F:acyltransferase activity"/>
    <property type="evidence" value="ECO:0007669"/>
    <property type="project" value="UniProtKB-KW"/>
</dbReference>
<keyword evidence="2" id="KW-0378">Hydrolase</keyword>
<evidence type="ECO:0000313" key="3">
    <source>
        <dbReference type="Proteomes" id="UP000185511"/>
    </source>
</evidence>
<dbReference type="InterPro" id="IPR029058">
    <property type="entry name" value="AB_hydrolase_fold"/>
</dbReference>
<keyword evidence="2" id="KW-0012">Acyltransferase</keyword>
<dbReference type="PANTHER" id="PTHR43433">
    <property type="entry name" value="HYDROLASE, ALPHA/BETA FOLD FAMILY PROTEIN"/>
    <property type="match status" value="1"/>
</dbReference>
<dbReference type="SUPFAM" id="SSF53474">
    <property type="entry name" value="alpha/beta-Hydrolases"/>
    <property type="match status" value="1"/>
</dbReference>
<evidence type="ECO:0000313" key="2">
    <source>
        <dbReference type="EMBL" id="APU16011.1"/>
    </source>
</evidence>
<keyword evidence="3" id="KW-1185">Reference proteome</keyword>
<reference evidence="3" key="1">
    <citation type="submission" date="2016-06" db="EMBL/GenBank/DDBJ databases">
        <title>Complete genome sequence of Actinoalloteichus fjordicus DSM 46855 (=ADI127-17), type strain of the new species Actinoalloteichus fjordicus.</title>
        <authorList>
            <person name="Ruckert C."/>
            <person name="Nouioui I."/>
            <person name="Willmese J."/>
            <person name="van Wezel G."/>
            <person name="Klenk H.-P."/>
            <person name="Kalinowski J."/>
            <person name="Zotchev S.B."/>
        </authorList>
    </citation>
    <scope>NUCLEOTIDE SEQUENCE [LARGE SCALE GENOMIC DNA]</scope>
    <source>
        <strain evidence="3">ADI127-7</strain>
    </source>
</reference>
<dbReference type="RefSeq" id="WP_075744015.1">
    <property type="nucleotide sequence ID" value="NZ_CP016076.1"/>
</dbReference>
<dbReference type="AlphaFoldDB" id="A0AAC9PTL6"/>
<feature type="domain" description="AB hydrolase-1" evidence="1">
    <location>
        <begin position="23"/>
        <end position="227"/>
    </location>
</feature>
<dbReference type="EMBL" id="CP016076">
    <property type="protein sequence ID" value="APU16011.1"/>
    <property type="molecule type" value="Genomic_DNA"/>
</dbReference>